<reference evidence="1 2" key="1">
    <citation type="journal article" date="2024" name="Plant Biotechnol. J.">
        <title>Genome and CRISPR/Cas9 system of a widespread forest tree (Populus alba) in the world.</title>
        <authorList>
            <person name="Liu Y.J."/>
            <person name="Jiang P.F."/>
            <person name="Han X.M."/>
            <person name="Li X.Y."/>
            <person name="Wang H.M."/>
            <person name="Wang Y.J."/>
            <person name="Wang X.X."/>
            <person name="Zeng Q.Y."/>
        </authorList>
    </citation>
    <scope>NUCLEOTIDE SEQUENCE [LARGE SCALE GENOMIC DNA]</scope>
    <source>
        <strain evidence="2">cv. PAL-ZL1</strain>
    </source>
</reference>
<gene>
    <name evidence="1" type="ORF">D5086_032142</name>
</gene>
<evidence type="ECO:0000313" key="1">
    <source>
        <dbReference type="EMBL" id="KAL3566727.1"/>
    </source>
</evidence>
<keyword evidence="2" id="KW-1185">Reference proteome</keyword>
<organism evidence="1 2">
    <name type="scientific">Populus alba</name>
    <name type="common">White poplar</name>
    <dbReference type="NCBI Taxonomy" id="43335"/>
    <lineage>
        <taxon>Eukaryota</taxon>
        <taxon>Viridiplantae</taxon>
        <taxon>Streptophyta</taxon>
        <taxon>Embryophyta</taxon>
        <taxon>Tracheophyta</taxon>
        <taxon>Spermatophyta</taxon>
        <taxon>Magnoliopsida</taxon>
        <taxon>eudicotyledons</taxon>
        <taxon>Gunneridae</taxon>
        <taxon>Pentapetalae</taxon>
        <taxon>rosids</taxon>
        <taxon>fabids</taxon>
        <taxon>Malpighiales</taxon>
        <taxon>Salicaceae</taxon>
        <taxon>Saliceae</taxon>
        <taxon>Populus</taxon>
    </lineage>
</organism>
<proteinExistence type="predicted"/>
<dbReference type="EMBL" id="RCHU02000018">
    <property type="protein sequence ID" value="KAL3566727.1"/>
    <property type="molecule type" value="Genomic_DNA"/>
</dbReference>
<name>A0ACC4AKK3_POPAL</name>
<protein>
    <submittedName>
        <fullName evidence="1">Uncharacterized protein</fullName>
    </submittedName>
</protein>
<accession>A0ACC4AKK3</accession>
<dbReference type="Proteomes" id="UP000309997">
    <property type="component" value="Unassembled WGS sequence"/>
</dbReference>
<evidence type="ECO:0000313" key="2">
    <source>
        <dbReference type="Proteomes" id="UP000309997"/>
    </source>
</evidence>
<comment type="caution">
    <text evidence="1">The sequence shown here is derived from an EMBL/GenBank/DDBJ whole genome shotgun (WGS) entry which is preliminary data.</text>
</comment>
<sequence>MKWKTPTITDKFGGGGGGIRRQAGESLVEKLNDDIANKYGFCSDIGDHGNRNGQLGPRSNLSDRLRNGELEKNTVTNPQ</sequence>